<evidence type="ECO:0000256" key="2">
    <source>
        <dbReference type="SAM" id="SignalP"/>
    </source>
</evidence>
<name>R8CLI1_BACCE</name>
<keyword evidence="2" id="KW-0732">Signal</keyword>
<dbReference type="Proteomes" id="UP000014003">
    <property type="component" value="Unassembled WGS sequence"/>
</dbReference>
<feature type="non-terminal residue" evidence="3">
    <location>
        <position position="404"/>
    </location>
</feature>
<accession>R8CLI1</accession>
<protein>
    <submittedName>
        <fullName evidence="3">Uncharacterized protein</fullName>
    </submittedName>
</protein>
<feature type="compositionally biased region" description="Basic and acidic residues" evidence="1">
    <location>
        <begin position="266"/>
        <end position="285"/>
    </location>
</feature>
<evidence type="ECO:0000256" key="1">
    <source>
        <dbReference type="SAM" id="MobiDB-lite"/>
    </source>
</evidence>
<gene>
    <name evidence="3" type="ORF">IGA_04951</name>
</gene>
<evidence type="ECO:0000313" key="3">
    <source>
        <dbReference type="EMBL" id="EOO12493.1"/>
    </source>
</evidence>
<reference evidence="3 4" key="1">
    <citation type="submission" date="2012-12" db="EMBL/GenBank/DDBJ databases">
        <title>The Genome Sequence of Bacillus cereus HuA3-9.</title>
        <authorList>
            <consortium name="The Broad Institute Genome Sequencing Platform"/>
            <consortium name="The Broad Institute Genome Sequencing Center for Infectious Disease"/>
            <person name="Feldgarden M."/>
            <person name="Van der Auwera G.A."/>
            <person name="Mahillon J."/>
            <person name="Duprez V."/>
            <person name="Timmery S."/>
            <person name="Mattelet C."/>
            <person name="Dierick K."/>
            <person name="Sun M."/>
            <person name="Yu Z."/>
            <person name="Zhu L."/>
            <person name="Hu X."/>
            <person name="Shank E.B."/>
            <person name="Swiecicka I."/>
            <person name="Hansen B.M."/>
            <person name="Andrup L."/>
            <person name="Walker B."/>
            <person name="Young S.K."/>
            <person name="Zeng Q."/>
            <person name="Gargeya S."/>
            <person name="Fitzgerald M."/>
            <person name="Haas B."/>
            <person name="Abouelleil A."/>
            <person name="Alvarado L."/>
            <person name="Arachchi H.M."/>
            <person name="Berlin A.M."/>
            <person name="Chapman S.B."/>
            <person name="Dewar J."/>
            <person name="Goldberg J."/>
            <person name="Griggs A."/>
            <person name="Gujja S."/>
            <person name="Hansen M."/>
            <person name="Howarth C."/>
            <person name="Imamovic A."/>
            <person name="Larimer J."/>
            <person name="McCowan C."/>
            <person name="Murphy C."/>
            <person name="Neiman D."/>
            <person name="Pearson M."/>
            <person name="Priest M."/>
            <person name="Roberts A."/>
            <person name="Saif S."/>
            <person name="Shea T."/>
            <person name="Sisk P."/>
            <person name="Sykes S."/>
            <person name="Wortman J."/>
            <person name="Nusbaum C."/>
            <person name="Birren B."/>
        </authorList>
    </citation>
    <scope>NUCLEOTIDE SEQUENCE [LARGE SCALE GENOMIC DNA]</scope>
    <source>
        <strain evidence="3 4">HuA3-9</strain>
    </source>
</reference>
<dbReference type="HOGENOM" id="CLU_570532_0_0_9"/>
<proteinExistence type="predicted"/>
<sequence>MRMRKRLLLTCTSLMLVLPSVASAGNSDVPFYDGNETTSLKSDELQLKGKLLRPGSGYKSEQLLYRADVHFPAVYNGSFNWDNPWENLVQNEDMSEPYIRIANDGYINGPVPAGDRMVTEIEHVSKSVIKDKYWGNPDFVLINMAKHNILRFKSSNESLGKFYWIRDLAYLSGGYAGSGGVEGVNKYNLWYVRTSKPEIKDFKASSGKKDVPVKLTFNGFEYVGKGKGYNDRDPNGTTVNPYQAAAGERNRVKWMLDIVKDGETVHHQENYLRSNTQKDDQKPNEGDAGQFTKEDASWQPQMCGRYTAKLKITDAVQRDSNEKTVNFSVDGNCGTEVTPNPDPGNEDDYKFKIDFSADRIEGETAREGKNIKTRVDVSRDNFKQERDEYRTKVNNNINKSQQEV</sequence>
<dbReference type="AlphaFoldDB" id="R8CLI1"/>
<feature type="chain" id="PRO_5004463682" evidence="2">
    <location>
        <begin position="25"/>
        <end position="404"/>
    </location>
</feature>
<feature type="signal peptide" evidence="2">
    <location>
        <begin position="1"/>
        <end position="24"/>
    </location>
</feature>
<evidence type="ECO:0000313" key="4">
    <source>
        <dbReference type="Proteomes" id="UP000014003"/>
    </source>
</evidence>
<organism evidence="3 4">
    <name type="scientific">Bacillus cereus HuA3-9</name>
    <dbReference type="NCBI Taxonomy" id="1053205"/>
    <lineage>
        <taxon>Bacteria</taxon>
        <taxon>Bacillati</taxon>
        <taxon>Bacillota</taxon>
        <taxon>Bacilli</taxon>
        <taxon>Bacillales</taxon>
        <taxon>Bacillaceae</taxon>
        <taxon>Bacillus</taxon>
        <taxon>Bacillus cereus group</taxon>
    </lineage>
</organism>
<dbReference type="EMBL" id="AHDZ01000052">
    <property type="protein sequence ID" value="EOO12493.1"/>
    <property type="molecule type" value="Genomic_DNA"/>
</dbReference>
<comment type="caution">
    <text evidence="3">The sequence shown here is derived from an EMBL/GenBank/DDBJ whole genome shotgun (WGS) entry which is preliminary data.</text>
</comment>
<feature type="region of interest" description="Disordered" evidence="1">
    <location>
        <begin position="266"/>
        <end position="298"/>
    </location>
</feature>